<dbReference type="OrthoDB" id="418242at2759"/>
<dbReference type="InterPro" id="IPR033031">
    <property type="entry name" value="Scc2/Nipped-B"/>
</dbReference>
<dbReference type="Pfam" id="PF20168">
    <property type="entry name" value="PDS5"/>
    <property type="match status" value="1"/>
</dbReference>
<evidence type="ECO:0000256" key="2">
    <source>
        <dbReference type="SAM" id="MobiDB-lite"/>
    </source>
</evidence>
<dbReference type="GO" id="GO:0071169">
    <property type="term" value="P:establishment of protein localization to chromatin"/>
    <property type="evidence" value="ECO:0007669"/>
    <property type="project" value="TreeGrafter"/>
</dbReference>
<evidence type="ECO:0000313" key="5">
    <source>
        <dbReference type="Proteomes" id="UP000756346"/>
    </source>
</evidence>
<evidence type="ECO:0000313" key="4">
    <source>
        <dbReference type="EMBL" id="KAH7035598.1"/>
    </source>
</evidence>
<feature type="region of interest" description="Disordered" evidence="2">
    <location>
        <begin position="1862"/>
        <end position="1945"/>
    </location>
</feature>
<dbReference type="InterPro" id="IPR024986">
    <property type="entry name" value="Nipped-B_C"/>
</dbReference>
<dbReference type="GO" id="GO:0010468">
    <property type="term" value="P:regulation of gene expression"/>
    <property type="evidence" value="ECO:0007669"/>
    <property type="project" value="InterPro"/>
</dbReference>
<dbReference type="InterPro" id="IPR011989">
    <property type="entry name" value="ARM-like"/>
</dbReference>
<feature type="compositionally biased region" description="Basic residues" evidence="2">
    <location>
        <begin position="1896"/>
        <end position="1912"/>
    </location>
</feature>
<keyword evidence="1" id="KW-0131">Cell cycle</keyword>
<dbReference type="EMBL" id="JAGTJQ010000003">
    <property type="protein sequence ID" value="KAH7035598.1"/>
    <property type="molecule type" value="Genomic_DNA"/>
</dbReference>
<dbReference type="GO" id="GO:0140588">
    <property type="term" value="P:chromatin looping"/>
    <property type="evidence" value="ECO:0007669"/>
    <property type="project" value="InterPro"/>
</dbReference>
<dbReference type="CDD" id="cd23958">
    <property type="entry name" value="SCC2"/>
    <property type="match status" value="1"/>
</dbReference>
<keyword evidence="5" id="KW-1185">Reference proteome</keyword>
<dbReference type="GO" id="GO:0034087">
    <property type="term" value="P:establishment of mitotic sister chromatid cohesion"/>
    <property type="evidence" value="ECO:0007669"/>
    <property type="project" value="TreeGrafter"/>
</dbReference>
<name>A0A9P8YEL8_9PEZI</name>
<dbReference type="PANTHER" id="PTHR21704:SF18">
    <property type="entry name" value="NIPPED-B-LIKE PROTEIN"/>
    <property type="match status" value="1"/>
</dbReference>
<keyword evidence="1" id="KW-0677">Repeat</keyword>
<dbReference type="Gene3D" id="1.25.10.10">
    <property type="entry name" value="Leucine-rich Repeat Variant"/>
    <property type="match status" value="1"/>
</dbReference>
<proteinExistence type="inferred from homology"/>
<dbReference type="GO" id="GO:0061775">
    <property type="term" value="F:cohesin loader activity"/>
    <property type="evidence" value="ECO:0007669"/>
    <property type="project" value="InterPro"/>
</dbReference>
<dbReference type="GeneID" id="70190453"/>
<dbReference type="RefSeq" id="XP_046015691.1">
    <property type="nucleotide sequence ID" value="XM_046160907.1"/>
</dbReference>
<evidence type="ECO:0000259" key="3">
    <source>
        <dbReference type="Pfam" id="PF12830"/>
    </source>
</evidence>
<dbReference type="PANTHER" id="PTHR21704">
    <property type="entry name" value="NIPPED-B-LIKE PROTEIN DELANGIN SCC2-RELATED"/>
    <property type="match status" value="1"/>
</dbReference>
<comment type="caution">
    <text evidence="4">The sequence shown here is derived from an EMBL/GenBank/DDBJ whole genome shotgun (WGS) entry which is preliminary data.</text>
</comment>
<feature type="region of interest" description="Disordered" evidence="2">
    <location>
        <begin position="233"/>
        <end position="255"/>
    </location>
</feature>
<evidence type="ECO:0000256" key="1">
    <source>
        <dbReference type="RuleBase" id="RU364107"/>
    </source>
</evidence>
<dbReference type="GO" id="GO:0090694">
    <property type="term" value="C:Scc2-Scc4 cohesin loading complex"/>
    <property type="evidence" value="ECO:0007669"/>
    <property type="project" value="TreeGrafter"/>
</dbReference>
<keyword evidence="1" id="KW-0539">Nucleus</keyword>
<dbReference type="GO" id="GO:1990414">
    <property type="term" value="P:replication-born double-strand break repair via sister chromatid exchange"/>
    <property type="evidence" value="ECO:0007669"/>
    <property type="project" value="TreeGrafter"/>
</dbReference>
<feature type="region of interest" description="Disordered" evidence="2">
    <location>
        <begin position="319"/>
        <end position="361"/>
    </location>
</feature>
<dbReference type="Pfam" id="PF12830">
    <property type="entry name" value="Nipped-B_C"/>
    <property type="match status" value="1"/>
</dbReference>
<protein>
    <recommendedName>
        <fullName evidence="1">Sister chromatid cohesion protein</fullName>
    </recommendedName>
</protein>
<organism evidence="4 5">
    <name type="scientific">Microdochium trichocladiopsis</name>
    <dbReference type="NCBI Taxonomy" id="1682393"/>
    <lineage>
        <taxon>Eukaryota</taxon>
        <taxon>Fungi</taxon>
        <taxon>Dikarya</taxon>
        <taxon>Ascomycota</taxon>
        <taxon>Pezizomycotina</taxon>
        <taxon>Sordariomycetes</taxon>
        <taxon>Xylariomycetidae</taxon>
        <taxon>Xylariales</taxon>
        <taxon>Microdochiaceae</taxon>
        <taxon>Microdochium</taxon>
    </lineage>
</organism>
<feature type="compositionally biased region" description="Polar residues" evidence="2">
    <location>
        <begin position="205"/>
        <end position="215"/>
    </location>
</feature>
<accession>A0A9P8YEL8</accession>
<feature type="compositionally biased region" description="Acidic residues" evidence="2">
    <location>
        <begin position="1864"/>
        <end position="1890"/>
    </location>
</feature>
<dbReference type="InterPro" id="IPR016024">
    <property type="entry name" value="ARM-type_fold"/>
</dbReference>
<gene>
    <name evidence="4" type="ORF">B0I36DRAFT_382273</name>
</gene>
<feature type="compositionally biased region" description="Polar residues" evidence="2">
    <location>
        <begin position="161"/>
        <end position="179"/>
    </location>
</feature>
<sequence length="1945" mass="214697">MADPFLAGQNGGMPYYNEASDPQAYHDGAQQQQRYGYQVQRQPYTLNEALPYTPFTSIYPFQSDIINTPTIGSGPLAPPVAGLLPRDDLQALNREASENPQSKRVEGSLDFIQNLLQADNITEFKFKTVPSAASVGGSVSKSLANGLSPFTRLIFDQTSVSYTSSSPDVQRTSVSNAPSMSPKVLKKSPKARRSDPPKIVKHNPASISNGSSNSKPRIEIRLPTQRELEAGLAMQQQPAKYEPTHQLPPAPTQPQTVSLADLMMKPPSPIPIMPARPLPPIEDRAVNEPEPQAQATSIEVQGTKAEPEVLVKAEDIPTNPTFENSVQETSELHSKAESNESHSTLDTADARPVYARTSSQSQGLNGFHVELPTAKFDRQEFAVVNDPLSAPLHLSTKKGSGFSNEDLLNNDFNQRDLANVAISELQRCFQEIFAAEDALGGQPGSSSHLIMVTNDGDSMMTVAAHTRAHNQIRKTIELDCFKQAPVDEVIRIQNLSEVSIRHVDSLDFKLDEGWGETEVGFWAQQLPDIEAGLKAARTALRVMCGGREEKQLYSEDLIHQSLNIFKNVMEGIVVPLAELRSTDNTGPLFKLVSIHKKAIGSLFTACQRLFSLMSDLIVNTDLSESVVNTLEYASSKLIFVENAYSEKDSVLGVQRFDGLRSVAMNMLSQIFVMNPNQRQGIFTEILTSLEKLPVGKQRARQFKLSDGGSIQPVSALIMRLVQASAGKVENERGVRHGAVLNAVGEDGESEDIGLPTAPVYAVRTEDFAAIQHSTAVQEISGLAEPLINAAARDASYVVNFIVERALKSTKSGDTPYRNLLDLFVEDFTTCLDSPDWPAAELLLRLLMFMMVKQVDGKENSAPARNMALELLGVMAAAISKLRSHVRKIAANFEGSDADALGLWLADLTSTALEGKISPDKVLGWLGPYRIVLEFLQDRVTDDQYLKAAISYLVTDWASQISAGYDSETSDDVDDRDAEYGRTAYRLRNMIEDSKWLSREYSFKQVAAKHARLAHSIVLLRSSFCSSFNVVLNILLGSMTTDQATVRSRSIKSINQVLETDPTILDGDSVVIQLILQCSSDSSPQVRDSALGLIGKCISVRPHLEGMMTPTVIQRCTDSGVGVRKRAMKLAKDIYLGNQSKEVRSTIANGLLHRMQDPDEGVRELARQMVEEIWISPFYKSDDSVESKQALTDHVALMVQTVKHGNSAPVLDKVLQIILSPESKLAAANSKVCKRLVASMFDLLDNPESEDTSAPSGKDALQVLMIFAKADPKLFTFEQIKLLKPHIASVSTSEDLAVARAVVVIYRRVLPEVSSVNPQFLADVRKDLMPAVSKVGRALLDDVIACLWIMSGLLQTSEHLARLVSSSLAGIQKIRAFTAKGPLDQQKIRQFDRYSLIVGMAGKHCDLDAHADIFKTHFPKWQGGSVSKLMVDVLIFFASPSQPLDIRRPALDAVGLVCQSNPRNYVSANVYTAFQQVFDEENQVLESMILRSLKEFLFTEERRSEQSAATATKGKEQAKKDLKVMGGTTFDDVASATTQRFLKHLTRIALSNPDDHAFLAMEVLATINRQGLVHPKETGITLMTLETCPHPKISELAYHEHRALHEKHETVLEREYVKAVQSAFQYQRDVIHDARGATTDPFAPKLHQLVEVLKISKSKNRLRFLEKLVAQVDFELAKLDMKDDIPQHVEYSRFVLENMAFFDYVTIGELQAAVAGMEKLFTGTGASIAQIIEAEVLQVSMVNVTNSQQPTEGEMSAPATFEPPVPVERLRRLAAGSTVFMLLWEARTHLRRTYGVNASRRETKGKGVTKDLTKAPFKLPNATGDKFWEDVQNIMTGFDSPRRMTEQCKTFVELLNVDKDFKVADDDDEEFDADEDPQTPDAEDDDDDDGGAVEGRGRKRKAANTPSGRHKRARSDSKGPHGRGRPSKTLQNDDDANMNDEGSAWI</sequence>
<reference evidence="4" key="1">
    <citation type="journal article" date="2021" name="Nat. Commun.">
        <title>Genetic determinants of endophytism in the Arabidopsis root mycobiome.</title>
        <authorList>
            <person name="Mesny F."/>
            <person name="Miyauchi S."/>
            <person name="Thiergart T."/>
            <person name="Pickel B."/>
            <person name="Atanasova L."/>
            <person name="Karlsson M."/>
            <person name="Huettel B."/>
            <person name="Barry K.W."/>
            <person name="Haridas S."/>
            <person name="Chen C."/>
            <person name="Bauer D."/>
            <person name="Andreopoulos W."/>
            <person name="Pangilinan J."/>
            <person name="LaButti K."/>
            <person name="Riley R."/>
            <person name="Lipzen A."/>
            <person name="Clum A."/>
            <person name="Drula E."/>
            <person name="Henrissat B."/>
            <person name="Kohler A."/>
            <person name="Grigoriev I.V."/>
            <person name="Martin F.M."/>
            <person name="Hacquard S."/>
        </authorList>
    </citation>
    <scope>NUCLEOTIDE SEQUENCE</scope>
    <source>
        <strain evidence="4">MPI-CAGE-CH-0230</strain>
    </source>
</reference>
<dbReference type="GO" id="GO:0003682">
    <property type="term" value="F:chromatin binding"/>
    <property type="evidence" value="ECO:0007669"/>
    <property type="project" value="TreeGrafter"/>
</dbReference>
<feature type="compositionally biased region" description="Basic and acidic residues" evidence="2">
    <location>
        <begin position="330"/>
        <end position="340"/>
    </location>
</feature>
<feature type="region of interest" description="Disordered" evidence="2">
    <location>
        <begin position="161"/>
        <end position="218"/>
    </location>
</feature>
<feature type="compositionally biased region" description="Polar residues" evidence="2">
    <location>
        <begin position="319"/>
        <end position="329"/>
    </location>
</feature>
<dbReference type="FunFam" id="1.25.10.10:FF:000494">
    <property type="entry name" value="Sister chromatid cohesion protein"/>
    <property type="match status" value="1"/>
</dbReference>
<comment type="similarity">
    <text evidence="1">Belongs to the SCC2/Nipped-B family.</text>
</comment>
<dbReference type="SUPFAM" id="SSF48371">
    <property type="entry name" value="ARM repeat"/>
    <property type="match status" value="1"/>
</dbReference>
<dbReference type="Proteomes" id="UP000756346">
    <property type="component" value="Unassembled WGS sequence"/>
</dbReference>
<comment type="subcellular location">
    <subcellularLocation>
        <location evidence="1">Nucleus</location>
    </subcellularLocation>
</comment>
<feature type="domain" description="Sister chromatid cohesion C-terminal" evidence="3">
    <location>
        <begin position="1533"/>
        <end position="1718"/>
    </location>
</feature>